<accession>A0ABU6R5T8</accession>
<dbReference type="Proteomes" id="UP001341840">
    <property type="component" value="Unassembled WGS sequence"/>
</dbReference>
<feature type="region of interest" description="Disordered" evidence="1">
    <location>
        <begin position="200"/>
        <end position="243"/>
    </location>
</feature>
<evidence type="ECO:0000256" key="1">
    <source>
        <dbReference type="SAM" id="MobiDB-lite"/>
    </source>
</evidence>
<proteinExistence type="predicted"/>
<feature type="compositionally biased region" description="Basic and acidic residues" evidence="1">
    <location>
        <begin position="233"/>
        <end position="243"/>
    </location>
</feature>
<dbReference type="EMBL" id="JASCZI010030230">
    <property type="protein sequence ID" value="MED6119188.1"/>
    <property type="molecule type" value="Genomic_DNA"/>
</dbReference>
<feature type="region of interest" description="Disordered" evidence="1">
    <location>
        <begin position="155"/>
        <end position="175"/>
    </location>
</feature>
<comment type="caution">
    <text evidence="2">The sequence shown here is derived from an EMBL/GenBank/DDBJ whole genome shotgun (WGS) entry which is preliminary data.</text>
</comment>
<name>A0ABU6R5T8_9FABA</name>
<sequence length="243" mass="27377">MVVSEWSLSLYILGVAKRAEPAGATRQNRQKKQARVEFWTCQNLKARQTRPVGPADFGGTGRAGTIFFEKRNRPQHSTAALLLSSLSHSHTLISSLDFSVLTSHQKGRIQSSSYHAGSSPTPQVLPSSLDSCRSCCACSLGSSRRTACSLRRRLTTHSTRRRSVRRPTPTTDDRQRFFCSRGTYKMFSRKESLDNMEISDGYLPSQTQDEAEDETDETVNKRKRQQHLTFGDTSKKLQQERMG</sequence>
<evidence type="ECO:0000313" key="3">
    <source>
        <dbReference type="Proteomes" id="UP001341840"/>
    </source>
</evidence>
<reference evidence="2 3" key="1">
    <citation type="journal article" date="2023" name="Plants (Basel)">
        <title>Bridging the Gap: Combining Genomics and Transcriptomics Approaches to Understand Stylosanthes scabra, an Orphan Legume from the Brazilian Caatinga.</title>
        <authorList>
            <person name="Ferreira-Neto J.R.C."/>
            <person name="da Silva M.D."/>
            <person name="Binneck E."/>
            <person name="de Melo N.F."/>
            <person name="da Silva R.H."/>
            <person name="de Melo A.L.T.M."/>
            <person name="Pandolfi V."/>
            <person name="Bustamante F.O."/>
            <person name="Brasileiro-Vidal A.C."/>
            <person name="Benko-Iseppon A.M."/>
        </authorList>
    </citation>
    <scope>NUCLEOTIDE SEQUENCE [LARGE SCALE GENOMIC DNA]</scope>
    <source>
        <tissue evidence="2">Leaves</tissue>
    </source>
</reference>
<organism evidence="2 3">
    <name type="scientific">Stylosanthes scabra</name>
    <dbReference type="NCBI Taxonomy" id="79078"/>
    <lineage>
        <taxon>Eukaryota</taxon>
        <taxon>Viridiplantae</taxon>
        <taxon>Streptophyta</taxon>
        <taxon>Embryophyta</taxon>
        <taxon>Tracheophyta</taxon>
        <taxon>Spermatophyta</taxon>
        <taxon>Magnoliopsida</taxon>
        <taxon>eudicotyledons</taxon>
        <taxon>Gunneridae</taxon>
        <taxon>Pentapetalae</taxon>
        <taxon>rosids</taxon>
        <taxon>fabids</taxon>
        <taxon>Fabales</taxon>
        <taxon>Fabaceae</taxon>
        <taxon>Papilionoideae</taxon>
        <taxon>50 kb inversion clade</taxon>
        <taxon>dalbergioids sensu lato</taxon>
        <taxon>Dalbergieae</taxon>
        <taxon>Pterocarpus clade</taxon>
        <taxon>Stylosanthes</taxon>
    </lineage>
</organism>
<feature type="compositionally biased region" description="Basic residues" evidence="1">
    <location>
        <begin position="155"/>
        <end position="165"/>
    </location>
</feature>
<keyword evidence="3" id="KW-1185">Reference proteome</keyword>
<gene>
    <name evidence="2" type="ORF">PIB30_009587</name>
</gene>
<evidence type="ECO:0000313" key="2">
    <source>
        <dbReference type="EMBL" id="MED6119188.1"/>
    </source>
</evidence>
<protein>
    <submittedName>
        <fullName evidence="2">Uncharacterized protein</fullName>
    </submittedName>
</protein>